<organism evidence="6 7">
    <name type="scientific">Lactobacillus pasteurii DSM 23907 = CRBIP 24.76</name>
    <dbReference type="NCBI Taxonomy" id="1423790"/>
    <lineage>
        <taxon>Bacteria</taxon>
        <taxon>Bacillati</taxon>
        <taxon>Bacillota</taxon>
        <taxon>Bacilli</taxon>
        <taxon>Lactobacillales</taxon>
        <taxon>Lactobacillaceae</taxon>
        <taxon>Lactobacillus</taxon>
    </lineage>
</organism>
<dbReference type="EMBL" id="CAKD01000010">
    <property type="protein sequence ID" value="CCI84709.1"/>
    <property type="molecule type" value="Genomic_DNA"/>
</dbReference>
<proteinExistence type="inferred from homology"/>
<evidence type="ECO:0000259" key="5">
    <source>
        <dbReference type="PROSITE" id="PS50931"/>
    </source>
</evidence>
<comment type="similarity">
    <text evidence="1">Belongs to the LysR transcriptional regulatory family.</text>
</comment>
<dbReference type="PANTHER" id="PTHR30126">
    <property type="entry name" value="HTH-TYPE TRANSCRIPTIONAL REGULATOR"/>
    <property type="match status" value="1"/>
</dbReference>
<evidence type="ECO:0000256" key="3">
    <source>
        <dbReference type="ARBA" id="ARBA00023125"/>
    </source>
</evidence>
<dbReference type="InterPro" id="IPR036388">
    <property type="entry name" value="WH-like_DNA-bd_sf"/>
</dbReference>
<dbReference type="InterPro" id="IPR000847">
    <property type="entry name" value="LysR_HTH_N"/>
</dbReference>
<dbReference type="FunFam" id="1.10.10.10:FF:000001">
    <property type="entry name" value="LysR family transcriptional regulator"/>
    <property type="match status" value="1"/>
</dbReference>
<keyword evidence="7" id="KW-1185">Reference proteome</keyword>
<evidence type="ECO:0000256" key="1">
    <source>
        <dbReference type="ARBA" id="ARBA00009437"/>
    </source>
</evidence>
<keyword evidence="3" id="KW-0238">DNA-binding</keyword>
<dbReference type="eggNOG" id="COG0583">
    <property type="taxonomic scope" value="Bacteria"/>
</dbReference>
<evidence type="ECO:0000256" key="2">
    <source>
        <dbReference type="ARBA" id="ARBA00023015"/>
    </source>
</evidence>
<dbReference type="Proteomes" id="UP000009311">
    <property type="component" value="Unassembled WGS sequence"/>
</dbReference>
<dbReference type="PANTHER" id="PTHR30126:SF40">
    <property type="entry name" value="HTH-TYPE TRANSCRIPTIONAL REGULATOR GLTR"/>
    <property type="match status" value="1"/>
</dbReference>
<dbReference type="Pfam" id="PF00126">
    <property type="entry name" value="HTH_1"/>
    <property type="match status" value="1"/>
</dbReference>
<dbReference type="PROSITE" id="PS50931">
    <property type="entry name" value="HTH_LYSR"/>
    <property type="match status" value="1"/>
</dbReference>
<dbReference type="InterPro" id="IPR036390">
    <property type="entry name" value="WH_DNA-bd_sf"/>
</dbReference>
<keyword evidence="2" id="KW-0805">Transcription regulation</keyword>
<evidence type="ECO:0000313" key="7">
    <source>
        <dbReference type="Proteomes" id="UP000009311"/>
    </source>
</evidence>
<accession>I7KKQ4</accession>
<dbReference type="GO" id="GO:0003700">
    <property type="term" value="F:DNA-binding transcription factor activity"/>
    <property type="evidence" value="ECO:0007669"/>
    <property type="project" value="InterPro"/>
</dbReference>
<name>I7KKQ4_9LACO</name>
<feature type="domain" description="HTH lysR-type" evidence="5">
    <location>
        <begin position="1"/>
        <end position="58"/>
    </location>
</feature>
<dbReference type="SUPFAM" id="SSF46785">
    <property type="entry name" value="Winged helix' DNA-binding domain"/>
    <property type="match status" value="1"/>
</dbReference>
<dbReference type="OrthoDB" id="9785745at2"/>
<evidence type="ECO:0000256" key="4">
    <source>
        <dbReference type="ARBA" id="ARBA00023163"/>
    </source>
</evidence>
<comment type="caution">
    <text evidence="6">The sequence shown here is derived from an EMBL/GenBank/DDBJ whole genome shotgun (WGS) entry which is preliminary data.</text>
</comment>
<dbReference type="SUPFAM" id="SSF53850">
    <property type="entry name" value="Periplasmic binding protein-like II"/>
    <property type="match status" value="1"/>
</dbReference>
<dbReference type="Gene3D" id="1.10.10.10">
    <property type="entry name" value="Winged helix-like DNA-binding domain superfamily/Winged helix DNA-binding domain"/>
    <property type="match status" value="1"/>
</dbReference>
<dbReference type="PRINTS" id="PR00039">
    <property type="entry name" value="HTHLYSR"/>
</dbReference>
<sequence length="284" mass="32939">MDTRRLNIFVDVCKTKNFSETARRLYVTRSAIIQQINKLEEELDTKLFERETHSIKLTEAAKRILPLAKKMVSLEDDMVDIVSSLSKTITIGTIFAKQPILMNKAIAKNVDFRHKFNIEFEMLYGLTNINPDIDFIETYEANKLIDDAFDFLPLLYKNIYIAMPENNPLSKKQTIDFDDLKGYSVAMVQNGISVMSDSIKEQFDHYPEITIKNYGVYDSAFFAKAQYNNYLICIADGIEANLKSYVFRPLNIDLKAQYGLYYRKDASEPAKKFYNLLVETWDLK</sequence>
<dbReference type="STRING" id="1423790.BN53_01095"/>
<protein>
    <submittedName>
        <fullName evidence="6">Transcriptional regulator</fullName>
    </submittedName>
</protein>
<evidence type="ECO:0000313" key="6">
    <source>
        <dbReference type="EMBL" id="CCI84709.1"/>
    </source>
</evidence>
<keyword evidence="4" id="KW-0804">Transcription</keyword>
<dbReference type="RefSeq" id="WP_009559263.1">
    <property type="nucleotide sequence ID" value="NZ_AYZN01000006.1"/>
</dbReference>
<reference evidence="6 7" key="1">
    <citation type="submission" date="2012-06" db="EMBL/GenBank/DDBJ databases">
        <title>Draft Genome Sequence of Lactobacillus pasteurii CRBIP 24.76T.</title>
        <authorList>
            <person name="Cousin S."/>
            <person name="Bouchier C."/>
            <person name="Loux V."/>
            <person name="Ma L."/>
            <person name="Creno S."/>
            <person name="Bizet C."/>
            <person name="Clermont D."/>
        </authorList>
    </citation>
    <scope>NUCLEOTIDE SEQUENCE [LARGE SCALE GENOMIC DNA]</scope>
    <source>
        <strain evidence="7">CRBIP 24.76T</strain>
    </source>
</reference>
<gene>
    <name evidence="6" type="ORF">BN53_01095</name>
</gene>
<dbReference type="GO" id="GO:0000976">
    <property type="term" value="F:transcription cis-regulatory region binding"/>
    <property type="evidence" value="ECO:0007669"/>
    <property type="project" value="TreeGrafter"/>
</dbReference>
<dbReference type="AlphaFoldDB" id="I7KKQ4"/>
<dbReference type="Gene3D" id="3.40.190.290">
    <property type="match status" value="1"/>
</dbReference>